<evidence type="ECO:0000256" key="7">
    <source>
        <dbReference type="RuleBase" id="RU004016"/>
    </source>
</evidence>
<organism evidence="10 11">
    <name type="scientific">Pseudahrensia aquimaris</name>
    <dbReference type="NCBI Taxonomy" id="744461"/>
    <lineage>
        <taxon>Bacteria</taxon>
        <taxon>Pseudomonadati</taxon>
        <taxon>Pseudomonadota</taxon>
        <taxon>Alphaproteobacteria</taxon>
        <taxon>Hyphomicrobiales</taxon>
        <taxon>Ahrensiaceae</taxon>
        <taxon>Pseudahrensia</taxon>
    </lineage>
</organism>
<dbReference type="PANTHER" id="PTHR21581:SF6">
    <property type="entry name" value="TRAFFICKING PROTEIN PARTICLE COMPLEX SUBUNIT 12"/>
    <property type="match status" value="1"/>
</dbReference>
<evidence type="ECO:0000256" key="1">
    <source>
        <dbReference type="ARBA" id="ARBA00007164"/>
    </source>
</evidence>
<comment type="similarity">
    <text evidence="1 7">Belongs to the peptidase S11 family.</text>
</comment>
<keyword evidence="10" id="KW-0645">Protease</keyword>
<feature type="domain" description="Peptidase S11 D-alanyl-D-alanine carboxypeptidase A N-terminal" evidence="9">
    <location>
        <begin position="34"/>
        <end position="252"/>
    </location>
</feature>
<dbReference type="EC" id="3.4.-.-" evidence="10"/>
<proteinExistence type="inferred from homology"/>
<feature type="chain" id="PRO_5046204063" evidence="8">
    <location>
        <begin position="20"/>
        <end position="270"/>
    </location>
</feature>
<feature type="signal peptide" evidence="8">
    <location>
        <begin position="1"/>
        <end position="19"/>
    </location>
</feature>
<dbReference type="PRINTS" id="PR00725">
    <property type="entry name" value="DADACBPTASE1"/>
</dbReference>
<keyword evidence="2 8" id="KW-0732">Signal</keyword>
<dbReference type="GO" id="GO:0004180">
    <property type="term" value="F:carboxypeptidase activity"/>
    <property type="evidence" value="ECO:0007669"/>
    <property type="project" value="UniProtKB-KW"/>
</dbReference>
<keyword evidence="6" id="KW-0961">Cell wall biogenesis/degradation</keyword>
<evidence type="ECO:0000313" key="10">
    <source>
        <dbReference type="EMBL" id="MFD0918109.1"/>
    </source>
</evidence>
<dbReference type="PANTHER" id="PTHR21581">
    <property type="entry name" value="D-ALANYL-D-ALANINE CARBOXYPEPTIDASE"/>
    <property type="match status" value="1"/>
</dbReference>
<name>A0ABW3FJG8_9HYPH</name>
<accession>A0ABW3FJG8</accession>
<evidence type="ECO:0000256" key="2">
    <source>
        <dbReference type="ARBA" id="ARBA00022729"/>
    </source>
</evidence>
<keyword evidence="11" id="KW-1185">Reference proteome</keyword>
<dbReference type="EMBL" id="JBHTJV010000026">
    <property type="protein sequence ID" value="MFD0918109.1"/>
    <property type="molecule type" value="Genomic_DNA"/>
</dbReference>
<gene>
    <name evidence="10" type="ORF">ACFQ14_17025</name>
</gene>
<comment type="caution">
    <text evidence="10">The sequence shown here is derived from an EMBL/GenBank/DDBJ whole genome shotgun (WGS) entry which is preliminary data.</text>
</comment>
<keyword evidence="4" id="KW-0133">Cell shape</keyword>
<evidence type="ECO:0000256" key="6">
    <source>
        <dbReference type="ARBA" id="ARBA00023316"/>
    </source>
</evidence>
<evidence type="ECO:0000256" key="4">
    <source>
        <dbReference type="ARBA" id="ARBA00022960"/>
    </source>
</evidence>
<evidence type="ECO:0000256" key="8">
    <source>
        <dbReference type="SAM" id="SignalP"/>
    </source>
</evidence>
<protein>
    <submittedName>
        <fullName evidence="10">D-alanyl-D-alanine carboxypeptidase family protein</fullName>
        <ecNumber evidence="10">3.4.-.-</ecNumber>
    </submittedName>
</protein>
<keyword evidence="10" id="KW-0121">Carboxypeptidase</keyword>
<evidence type="ECO:0000313" key="11">
    <source>
        <dbReference type="Proteomes" id="UP001597101"/>
    </source>
</evidence>
<dbReference type="SUPFAM" id="SSF56601">
    <property type="entry name" value="beta-lactamase/transpeptidase-like"/>
    <property type="match status" value="1"/>
</dbReference>
<keyword evidence="5" id="KW-0573">Peptidoglycan synthesis</keyword>
<dbReference type="RefSeq" id="WP_377213954.1">
    <property type="nucleotide sequence ID" value="NZ_JBHTJV010000026.1"/>
</dbReference>
<dbReference type="PROSITE" id="PS51257">
    <property type="entry name" value="PROKAR_LIPOPROTEIN"/>
    <property type="match status" value="1"/>
</dbReference>
<evidence type="ECO:0000256" key="5">
    <source>
        <dbReference type="ARBA" id="ARBA00022984"/>
    </source>
</evidence>
<dbReference type="Proteomes" id="UP001597101">
    <property type="component" value="Unassembled WGS sequence"/>
</dbReference>
<dbReference type="InterPro" id="IPR012338">
    <property type="entry name" value="Beta-lactam/transpept-like"/>
</dbReference>
<dbReference type="InterPro" id="IPR018044">
    <property type="entry name" value="Peptidase_S11"/>
</dbReference>
<dbReference type="Gene3D" id="3.40.710.10">
    <property type="entry name" value="DD-peptidase/beta-lactamase superfamily"/>
    <property type="match status" value="1"/>
</dbReference>
<sequence length="270" mass="29431">MRLAAMSAALVLLVGCTTTGVLNPQPIAPKPTRYAAIVMDARTGRVLHSEKADARRFPASLTKMMTVYMLFEALDRGQLTKSTPIYFSRNAARKPASKLGLRAGQSLTTDQAIQALVVKSANDVATAVAERLGGSEAQFARTMTLKARSLGMNSTTFKNASGLPDRGQISTARDMAKLSIALKRRFPHHYHYFGKTSFKFGNRTIRGHNRVLGQLKGANGIKTGYTRASGFNLATSVTRGRRSYVGVVMGENSGGVRNKRMVQLMNRYAR</sequence>
<evidence type="ECO:0000259" key="9">
    <source>
        <dbReference type="Pfam" id="PF00768"/>
    </source>
</evidence>
<evidence type="ECO:0000256" key="3">
    <source>
        <dbReference type="ARBA" id="ARBA00022801"/>
    </source>
</evidence>
<reference evidence="11" key="1">
    <citation type="journal article" date="2019" name="Int. J. Syst. Evol. Microbiol.">
        <title>The Global Catalogue of Microorganisms (GCM) 10K type strain sequencing project: providing services to taxonomists for standard genome sequencing and annotation.</title>
        <authorList>
            <consortium name="The Broad Institute Genomics Platform"/>
            <consortium name="The Broad Institute Genome Sequencing Center for Infectious Disease"/>
            <person name="Wu L."/>
            <person name="Ma J."/>
        </authorList>
    </citation>
    <scope>NUCLEOTIDE SEQUENCE [LARGE SCALE GENOMIC DNA]</scope>
    <source>
        <strain evidence="11">CCUG 60023</strain>
    </source>
</reference>
<keyword evidence="3 10" id="KW-0378">Hydrolase</keyword>
<dbReference type="InterPro" id="IPR001967">
    <property type="entry name" value="Peptidase_S11_N"/>
</dbReference>
<dbReference type="Pfam" id="PF00768">
    <property type="entry name" value="Peptidase_S11"/>
    <property type="match status" value="1"/>
</dbReference>